<dbReference type="InterPro" id="IPR001387">
    <property type="entry name" value="Cro/C1-type_HTH"/>
</dbReference>
<sequence>MADGFDLSGVLRRIRRTADLSQRELASEAGLSVSAVAHAEAGTRDLPSRALARAAGLAGLRLVLLDADGREVAGMDPGGARDATRRRLPAHLDTEHTEAVADRWAHRPDRRQPWFTFGLDRTARDRRRARAGTPEDHDVPVPGNSPAERRARRQEAARRRAAEERERRRAAAGEPADDGLTCACPPGCDEVDDGSGPPRHAVDCPCGCDLA</sequence>
<evidence type="ECO:0000313" key="4">
    <source>
        <dbReference type="Proteomes" id="UP000184428"/>
    </source>
</evidence>
<accession>A0A1M7UUR3</accession>
<dbReference type="AlphaFoldDB" id="A0A1M7UUR3"/>
<feature type="compositionally biased region" description="Basic and acidic residues" evidence="1">
    <location>
        <begin position="147"/>
        <end position="171"/>
    </location>
</feature>
<dbReference type="SUPFAM" id="SSF47413">
    <property type="entry name" value="lambda repressor-like DNA-binding domains"/>
    <property type="match status" value="1"/>
</dbReference>
<dbReference type="Gene3D" id="1.10.260.40">
    <property type="entry name" value="lambda repressor-like DNA-binding domains"/>
    <property type="match status" value="1"/>
</dbReference>
<dbReference type="SMART" id="SM00530">
    <property type="entry name" value="HTH_XRE"/>
    <property type="match status" value="1"/>
</dbReference>
<name>A0A1M7UUR3_9ACTN</name>
<proteinExistence type="predicted"/>
<evidence type="ECO:0000256" key="1">
    <source>
        <dbReference type="SAM" id="MobiDB-lite"/>
    </source>
</evidence>
<dbReference type="PROSITE" id="PS50943">
    <property type="entry name" value="HTH_CROC1"/>
    <property type="match status" value="1"/>
</dbReference>
<feature type="region of interest" description="Disordered" evidence="1">
    <location>
        <begin position="125"/>
        <end position="202"/>
    </location>
</feature>
<dbReference type="RefSeq" id="WP_072920406.1">
    <property type="nucleotide sequence ID" value="NZ_FRDM01000030.1"/>
</dbReference>
<evidence type="ECO:0000313" key="3">
    <source>
        <dbReference type="EMBL" id="SHN86690.1"/>
    </source>
</evidence>
<dbReference type="GO" id="GO:0003677">
    <property type="term" value="F:DNA binding"/>
    <property type="evidence" value="ECO:0007669"/>
    <property type="project" value="InterPro"/>
</dbReference>
<dbReference type="InterPro" id="IPR010982">
    <property type="entry name" value="Lambda_DNA-bd_dom_sf"/>
</dbReference>
<organism evidence="3 4">
    <name type="scientific">Geodermatophilus obscurus</name>
    <dbReference type="NCBI Taxonomy" id="1861"/>
    <lineage>
        <taxon>Bacteria</taxon>
        <taxon>Bacillati</taxon>
        <taxon>Actinomycetota</taxon>
        <taxon>Actinomycetes</taxon>
        <taxon>Geodermatophilales</taxon>
        <taxon>Geodermatophilaceae</taxon>
        <taxon>Geodermatophilus</taxon>
    </lineage>
</organism>
<gene>
    <name evidence="3" type="ORF">SAMN05660350_03986</name>
</gene>
<dbReference type="CDD" id="cd00093">
    <property type="entry name" value="HTH_XRE"/>
    <property type="match status" value="1"/>
</dbReference>
<feature type="domain" description="HTH cro/C1-type" evidence="2">
    <location>
        <begin position="11"/>
        <end position="65"/>
    </location>
</feature>
<evidence type="ECO:0000259" key="2">
    <source>
        <dbReference type="PROSITE" id="PS50943"/>
    </source>
</evidence>
<dbReference type="EMBL" id="FRDM01000030">
    <property type="protein sequence ID" value="SHN86690.1"/>
    <property type="molecule type" value="Genomic_DNA"/>
</dbReference>
<protein>
    <submittedName>
        <fullName evidence="3">Helix-turn-helix domain-containing protein</fullName>
    </submittedName>
</protein>
<dbReference type="Pfam" id="PF13560">
    <property type="entry name" value="HTH_31"/>
    <property type="match status" value="1"/>
</dbReference>
<dbReference type="Proteomes" id="UP000184428">
    <property type="component" value="Unassembled WGS sequence"/>
</dbReference>
<reference evidence="3 4" key="1">
    <citation type="submission" date="2016-12" db="EMBL/GenBank/DDBJ databases">
        <authorList>
            <person name="Song W.-J."/>
            <person name="Kurnit D.M."/>
        </authorList>
    </citation>
    <scope>NUCLEOTIDE SEQUENCE [LARGE SCALE GENOMIC DNA]</scope>
    <source>
        <strain evidence="3 4">DSM 43162</strain>
    </source>
</reference>